<dbReference type="GO" id="GO:0005737">
    <property type="term" value="C:cytoplasm"/>
    <property type="evidence" value="ECO:0007669"/>
    <property type="project" value="UniProtKB-SubCell"/>
</dbReference>
<feature type="binding site" evidence="8">
    <location>
        <position position="14"/>
    </location>
    <ligand>
        <name>Mg(2+)</name>
        <dbReference type="ChEBI" id="CHEBI:18420"/>
    </ligand>
</feature>
<evidence type="ECO:0000256" key="10">
    <source>
        <dbReference type="RuleBase" id="RU000520"/>
    </source>
</evidence>
<dbReference type="GO" id="GO:0044208">
    <property type="term" value="P:'de novo' AMP biosynthetic process"/>
    <property type="evidence" value="ECO:0007669"/>
    <property type="project" value="UniProtKB-UniRule"/>
</dbReference>
<dbReference type="GO" id="GO:0004019">
    <property type="term" value="F:adenylosuccinate synthase activity"/>
    <property type="evidence" value="ECO:0007669"/>
    <property type="project" value="UniProtKB-UniRule"/>
</dbReference>
<keyword evidence="12" id="KW-1185">Reference proteome</keyword>
<dbReference type="Proteomes" id="UP000185766">
    <property type="component" value="Unassembled WGS sequence"/>
</dbReference>
<name>A0A1H7Q5U4_9GAMM</name>
<dbReference type="InterPro" id="IPR042110">
    <property type="entry name" value="Adenylosuccinate_synth_dom2"/>
</dbReference>
<feature type="active site" description="Proton acceptor" evidence="8">
    <location>
        <position position="14"/>
    </location>
</feature>
<dbReference type="FunFam" id="3.90.170.10:FF:000001">
    <property type="entry name" value="Adenylosuccinate synthetase"/>
    <property type="match status" value="1"/>
</dbReference>
<dbReference type="Gene3D" id="3.90.170.10">
    <property type="entry name" value="Adenylosuccinate Synthetase, subunit A, domain 3"/>
    <property type="match status" value="1"/>
</dbReference>
<dbReference type="PROSITE" id="PS01266">
    <property type="entry name" value="ADENYLOSUCCIN_SYN_1"/>
    <property type="match status" value="1"/>
</dbReference>
<comment type="cofactor">
    <cofactor evidence="8">
        <name>Mg(2+)</name>
        <dbReference type="ChEBI" id="CHEBI:18420"/>
    </cofactor>
    <text evidence="8">Binds 1 Mg(2+) ion per subunit.</text>
</comment>
<dbReference type="PANTHER" id="PTHR11846:SF0">
    <property type="entry name" value="ADENYLOSUCCINATE SYNTHETASE"/>
    <property type="match status" value="1"/>
</dbReference>
<protein>
    <recommendedName>
        <fullName evidence="8 10">Adenylosuccinate synthetase</fullName>
        <shortName evidence="8">AMPSase</shortName>
        <shortName evidence="8">AdSS</shortName>
        <ecNumber evidence="8 10">6.3.4.4</ecNumber>
    </recommendedName>
    <alternativeName>
        <fullName evidence="8">IMP--aspartate ligase</fullName>
    </alternativeName>
</protein>
<evidence type="ECO:0000256" key="1">
    <source>
        <dbReference type="ARBA" id="ARBA00011738"/>
    </source>
</evidence>
<feature type="binding site" evidence="8">
    <location>
        <position position="144"/>
    </location>
    <ligand>
        <name>IMP</name>
        <dbReference type="ChEBI" id="CHEBI:58053"/>
        <note>ligand shared between dimeric partners</note>
    </ligand>
</feature>
<comment type="catalytic activity">
    <reaction evidence="8 10">
        <text>IMP + L-aspartate + GTP = N(6)-(1,2-dicarboxyethyl)-AMP + GDP + phosphate + 2 H(+)</text>
        <dbReference type="Rhea" id="RHEA:15753"/>
        <dbReference type="ChEBI" id="CHEBI:15378"/>
        <dbReference type="ChEBI" id="CHEBI:29991"/>
        <dbReference type="ChEBI" id="CHEBI:37565"/>
        <dbReference type="ChEBI" id="CHEBI:43474"/>
        <dbReference type="ChEBI" id="CHEBI:57567"/>
        <dbReference type="ChEBI" id="CHEBI:58053"/>
        <dbReference type="ChEBI" id="CHEBI:58189"/>
        <dbReference type="EC" id="6.3.4.4"/>
    </reaction>
</comment>
<evidence type="ECO:0000256" key="7">
    <source>
        <dbReference type="ARBA" id="ARBA00023134"/>
    </source>
</evidence>
<dbReference type="CDD" id="cd03108">
    <property type="entry name" value="AdSS"/>
    <property type="match status" value="1"/>
</dbReference>
<evidence type="ECO:0000256" key="9">
    <source>
        <dbReference type="PROSITE-ProRule" id="PRU10134"/>
    </source>
</evidence>
<dbReference type="STRING" id="1429083.GCA_001885685_00398"/>
<keyword evidence="8" id="KW-0963">Cytoplasm</keyword>
<feature type="binding site" evidence="8">
    <location>
        <begin position="414"/>
        <end position="416"/>
    </location>
    <ligand>
        <name>GTP</name>
        <dbReference type="ChEBI" id="CHEBI:37565"/>
    </ligand>
</feature>
<feature type="active site" evidence="9">
    <location>
        <position position="141"/>
    </location>
</feature>
<feature type="binding site" evidence="8">
    <location>
        <begin position="300"/>
        <end position="306"/>
    </location>
    <ligand>
        <name>substrate</name>
    </ligand>
</feature>
<feature type="binding site" description="in other chain" evidence="8">
    <location>
        <begin position="39"/>
        <end position="42"/>
    </location>
    <ligand>
        <name>IMP</name>
        <dbReference type="ChEBI" id="CHEBI:58053"/>
        <note>ligand shared between dimeric partners</note>
    </ligand>
</feature>
<keyword evidence="3 8" id="KW-0479">Metal-binding</keyword>
<dbReference type="PROSITE" id="PS00513">
    <property type="entry name" value="ADENYLOSUCCIN_SYN_2"/>
    <property type="match status" value="1"/>
</dbReference>
<feature type="binding site" description="in other chain" evidence="8">
    <location>
        <position position="240"/>
    </location>
    <ligand>
        <name>IMP</name>
        <dbReference type="ChEBI" id="CHEBI:58053"/>
        <note>ligand shared between dimeric partners</note>
    </ligand>
</feature>
<dbReference type="NCBIfam" id="NF002223">
    <property type="entry name" value="PRK01117.1"/>
    <property type="match status" value="1"/>
</dbReference>
<organism evidence="11 12">
    <name type="scientific">Atopomonas hussainii</name>
    <dbReference type="NCBI Taxonomy" id="1429083"/>
    <lineage>
        <taxon>Bacteria</taxon>
        <taxon>Pseudomonadati</taxon>
        <taxon>Pseudomonadota</taxon>
        <taxon>Gammaproteobacteria</taxon>
        <taxon>Pseudomonadales</taxon>
        <taxon>Pseudomonadaceae</taxon>
        <taxon>Atopomonas</taxon>
    </lineage>
</organism>
<comment type="subunit">
    <text evidence="1 8">Homodimer.</text>
</comment>
<keyword evidence="6 8" id="KW-0460">Magnesium</keyword>
<feature type="binding site" evidence="8">
    <location>
        <position position="41"/>
    </location>
    <ligand>
        <name>Mg(2+)</name>
        <dbReference type="ChEBI" id="CHEBI:18420"/>
    </ligand>
</feature>
<evidence type="ECO:0000256" key="4">
    <source>
        <dbReference type="ARBA" id="ARBA00022741"/>
    </source>
</evidence>
<dbReference type="InterPro" id="IPR042109">
    <property type="entry name" value="Adenylosuccinate_synth_dom1"/>
</dbReference>
<dbReference type="InterPro" id="IPR033128">
    <property type="entry name" value="Adenylosuccin_syn_Lys_AS"/>
</dbReference>
<evidence type="ECO:0000256" key="5">
    <source>
        <dbReference type="ARBA" id="ARBA00022755"/>
    </source>
</evidence>
<feature type="binding site" description="in other chain" evidence="8">
    <location>
        <position position="130"/>
    </location>
    <ligand>
        <name>IMP</name>
        <dbReference type="ChEBI" id="CHEBI:58053"/>
        <note>ligand shared between dimeric partners</note>
    </ligand>
</feature>
<keyword evidence="7 8" id="KW-0342">GTP-binding</keyword>
<evidence type="ECO:0000313" key="11">
    <source>
        <dbReference type="EMBL" id="SEL43034.1"/>
    </source>
</evidence>
<dbReference type="NCBIfam" id="TIGR00184">
    <property type="entry name" value="purA"/>
    <property type="match status" value="1"/>
</dbReference>
<dbReference type="EC" id="6.3.4.4" evidence="8 10"/>
<evidence type="ECO:0000313" key="12">
    <source>
        <dbReference type="Proteomes" id="UP000185766"/>
    </source>
</evidence>
<dbReference type="AlphaFoldDB" id="A0A1H7Q5U4"/>
<dbReference type="InterPro" id="IPR042111">
    <property type="entry name" value="Adenylosuccinate_synth_dom3"/>
</dbReference>
<evidence type="ECO:0000256" key="6">
    <source>
        <dbReference type="ARBA" id="ARBA00022842"/>
    </source>
</evidence>
<feature type="binding site" evidence="8">
    <location>
        <position position="306"/>
    </location>
    <ligand>
        <name>GTP</name>
        <dbReference type="ChEBI" id="CHEBI:37565"/>
    </ligand>
</feature>
<feature type="active site" description="Proton donor" evidence="8">
    <location>
        <position position="42"/>
    </location>
</feature>
<evidence type="ECO:0000256" key="2">
    <source>
        <dbReference type="ARBA" id="ARBA00022598"/>
    </source>
</evidence>
<sequence>MGKNVVVLGTQWGDEGKGKIVDLLTDQAAAVVRYQGGHNAGHTLVIDGEKTVLHLIPSGILREGVQCLIGNGVVLAPDALLREMRGLEEKGVPVRERLRISPACPLILPYHVALDQARERARGDAKIGTTGRGIGPAYEDKVARRGLRVADLFNRERLASKLGEVLDYHNFALQHYYKCEPVDFQKTLDECLAYAEELAPLVVDVTAVLHEQRKAGKHIMFEGAQGSLLDIDHGTYPFVTSSNTTAGGTATGSGFGPLYLDYILGITKAYTTRVGSGPFPTELFDDNGAYLAKRGHEFGSTTGRARRCGWFDAVILRRAIEVNSISGLCLTKLDVLDGLEKVYLCVGYQRNGVDVLDAPLDADGYQGLVPVYEEMPGWTDSTVGAKRLEDLPQAARNYIARIEELVGAPIDIISTGPDRGETIVLRHPYA</sequence>
<gene>
    <name evidence="8" type="primary">purA</name>
    <name evidence="11" type="ORF">SAMN05216214_11226</name>
</gene>
<dbReference type="FunFam" id="1.10.300.10:FF:000001">
    <property type="entry name" value="Adenylosuccinate synthetase"/>
    <property type="match status" value="1"/>
</dbReference>
<comment type="function">
    <text evidence="8">Plays an important role in the de novo pathway of purine nucleotide biosynthesis. Catalyzes the first committed step in the biosynthesis of AMP from IMP.</text>
</comment>
<proteinExistence type="inferred from homology"/>
<keyword evidence="4 8" id="KW-0547">Nucleotide-binding</keyword>
<keyword evidence="5 8" id="KW-0658">Purine biosynthesis</keyword>
<dbReference type="InterPro" id="IPR027417">
    <property type="entry name" value="P-loop_NTPase"/>
</dbReference>
<dbReference type="RefSeq" id="WP_071872980.1">
    <property type="nucleotide sequence ID" value="NZ_FOAS01000012.1"/>
</dbReference>
<comment type="similarity">
    <text evidence="8 10">Belongs to the adenylosuccinate synthetase family.</text>
</comment>
<feature type="binding site" description="in other chain" evidence="8">
    <location>
        <position position="304"/>
    </location>
    <ligand>
        <name>IMP</name>
        <dbReference type="ChEBI" id="CHEBI:58053"/>
        <note>ligand shared between dimeric partners</note>
    </ligand>
</feature>
<dbReference type="EMBL" id="FOAS01000012">
    <property type="protein sequence ID" value="SEL43034.1"/>
    <property type="molecule type" value="Genomic_DNA"/>
</dbReference>
<feature type="binding site" evidence="8">
    <location>
        <begin position="332"/>
        <end position="334"/>
    </location>
    <ligand>
        <name>GTP</name>
        <dbReference type="ChEBI" id="CHEBI:37565"/>
    </ligand>
</feature>
<dbReference type="HAMAP" id="MF_00011">
    <property type="entry name" value="Adenylosucc_synth"/>
    <property type="match status" value="1"/>
</dbReference>
<dbReference type="InterPro" id="IPR018220">
    <property type="entry name" value="Adenylosuccin_syn_GTP-bd"/>
</dbReference>
<comment type="pathway">
    <text evidence="8 10">Purine metabolism; AMP biosynthesis via de novo pathway; AMP from IMP: step 1/2.</text>
</comment>
<keyword evidence="2 8" id="KW-0436">Ligase</keyword>
<dbReference type="SMART" id="SM00788">
    <property type="entry name" value="Adenylsucc_synt"/>
    <property type="match status" value="1"/>
</dbReference>
<evidence type="ECO:0000256" key="3">
    <source>
        <dbReference type="ARBA" id="ARBA00022723"/>
    </source>
</evidence>
<dbReference type="Pfam" id="PF00709">
    <property type="entry name" value="Adenylsucc_synt"/>
    <property type="match status" value="1"/>
</dbReference>
<feature type="binding site" evidence="8">
    <location>
        <begin position="41"/>
        <end position="43"/>
    </location>
    <ligand>
        <name>GTP</name>
        <dbReference type="ChEBI" id="CHEBI:37565"/>
    </ligand>
</feature>
<feature type="binding site" evidence="8">
    <location>
        <begin position="13"/>
        <end position="19"/>
    </location>
    <ligand>
        <name>GTP</name>
        <dbReference type="ChEBI" id="CHEBI:37565"/>
    </ligand>
</feature>
<dbReference type="PANTHER" id="PTHR11846">
    <property type="entry name" value="ADENYLOSUCCINATE SYNTHETASE"/>
    <property type="match status" value="1"/>
</dbReference>
<dbReference type="InterPro" id="IPR001114">
    <property type="entry name" value="Adenylosuccinate_synthetase"/>
</dbReference>
<dbReference type="SUPFAM" id="SSF52540">
    <property type="entry name" value="P-loop containing nucleoside triphosphate hydrolases"/>
    <property type="match status" value="1"/>
</dbReference>
<dbReference type="OrthoDB" id="9807553at2"/>
<reference evidence="11 12" key="1">
    <citation type="submission" date="2016-10" db="EMBL/GenBank/DDBJ databases">
        <authorList>
            <person name="de Groot N.N."/>
        </authorList>
    </citation>
    <scope>NUCLEOTIDE SEQUENCE [LARGE SCALE GENOMIC DNA]</scope>
    <source>
        <strain evidence="11 12">JCM 19513</strain>
    </source>
</reference>
<dbReference type="GO" id="GO:0046040">
    <property type="term" value="P:IMP metabolic process"/>
    <property type="evidence" value="ECO:0007669"/>
    <property type="project" value="TreeGrafter"/>
</dbReference>
<feature type="binding site" description="in other chain" evidence="8">
    <location>
        <begin position="14"/>
        <end position="17"/>
    </location>
    <ligand>
        <name>IMP</name>
        <dbReference type="ChEBI" id="CHEBI:58053"/>
        <note>ligand shared between dimeric partners</note>
    </ligand>
</feature>
<accession>A0A1H7Q5U4</accession>
<comment type="subcellular location">
    <subcellularLocation>
        <location evidence="8">Cytoplasm</location>
    </subcellularLocation>
</comment>
<dbReference type="UniPathway" id="UPA00075">
    <property type="reaction ID" value="UER00335"/>
</dbReference>
<dbReference type="GO" id="GO:0005525">
    <property type="term" value="F:GTP binding"/>
    <property type="evidence" value="ECO:0007669"/>
    <property type="project" value="UniProtKB-UniRule"/>
</dbReference>
<dbReference type="Gene3D" id="1.10.300.10">
    <property type="entry name" value="Adenylosuccinate Synthetase, subunit A, domain 2"/>
    <property type="match status" value="1"/>
</dbReference>
<dbReference type="GO" id="GO:0000287">
    <property type="term" value="F:magnesium ion binding"/>
    <property type="evidence" value="ECO:0007669"/>
    <property type="project" value="UniProtKB-UniRule"/>
</dbReference>
<dbReference type="Gene3D" id="3.40.440.10">
    <property type="entry name" value="Adenylosuccinate Synthetase, subunit A, domain 1"/>
    <property type="match status" value="1"/>
</dbReference>
<evidence type="ECO:0000256" key="8">
    <source>
        <dbReference type="HAMAP-Rule" id="MF_00011"/>
    </source>
</evidence>
<feature type="binding site" description="in other chain" evidence="8">
    <location>
        <position position="225"/>
    </location>
    <ligand>
        <name>IMP</name>
        <dbReference type="ChEBI" id="CHEBI:58053"/>
        <note>ligand shared between dimeric partners</note>
    </ligand>
</feature>